<comment type="function">
    <text evidence="9">Essential subunit of the Sec protein translocation channel SecYEG. Clamps together the 2 halves of SecY. May contact the channel plug during translocation.</text>
</comment>
<keyword evidence="3 9" id="KW-1003">Cell membrane</keyword>
<name>A0A133ZPS8_9BACL</name>
<dbReference type="InterPro" id="IPR005807">
    <property type="entry name" value="SecE_bac"/>
</dbReference>
<dbReference type="NCBIfam" id="TIGR00964">
    <property type="entry name" value="secE_bact"/>
    <property type="match status" value="1"/>
</dbReference>
<comment type="caution">
    <text evidence="10">The sequence shown here is derived from an EMBL/GenBank/DDBJ whole genome shotgun (WGS) entry which is preliminary data.</text>
</comment>
<dbReference type="PANTHER" id="PTHR33910">
    <property type="entry name" value="PROTEIN TRANSLOCASE SUBUNIT SECE"/>
    <property type="match status" value="1"/>
</dbReference>
<dbReference type="AlphaFoldDB" id="A0A133ZPS8"/>
<dbReference type="PROSITE" id="PS01067">
    <property type="entry name" value="SECE_SEC61G"/>
    <property type="match status" value="1"/>
</dbReference>
<proteinExistence type="inferred from homology"/>
<evidence type="ECO:0000256" key="8">
    <source>
        <dbReference type="ARBA" id="ARBA00023136"/>
    </source>
</evidence>
<feature type="transmembrane region" description="Helical" evidence="9">
    <location>
        <begin position="28"/>
        <end position="52"/>
    </location>
</feature>
<comment type="subunit">
    <text evidence="9">Component of the Sec protein translocase complex. Heterotrimer consisting of SecY, SecE and SecG subunits. The heterotrimers can form oligomers, although 1 heterotrimer is thought to be able to translocate proteins. Interacts with the ribosome. Interacts with SecDF, and other proteins may be involved. Interacts with SecA.</text>
</comment>
<dbReference type="Pfam" id="PF00584">
    <property type="entry name" value="SecE"/>
    <property type="match status" value="1"/>
</dbReference>
<dbReference type="GO" id="GO:0009306">
    <property type="term" value="P:protein secretion"/>
    <property type="evidence" value="ECO:0007669"/>
    <property type="project" value="UniProtKB-UniRule"/>
</dbReference>
<dbReference type="Proteomes" id="UP000070355">
    <property type="component" value="Unassembled WGS sequence"/>
</dbReference>
<dbReference type="STRING" id="1379.HMPREF3186_01741"/>
<dbReference type="EMBL" id="LSDC01000130">
    <property type="protein sequence ID" value="KXB57443.1"/>
    <property type="molecule type" value="Genomic_DNA"/>
</dbReference>
<keyword evidence="7 9" id="KW-0811">Translocation</keyword>
<evidence type="ECO:0000313" key="10">
    <source>
        <dbReference type="EMBL" id="KXB57443.1"/>
    </source>
</evidence>
<evidence type="ECO:0000256" key="6">
    <source>
        <dbReference type="ARBA" id="ARBA00022989"/>
    </source>
</evidence>
<gene>
    <name evidence="9" type="primary">secE</name>
    <name evidence="10" type="ORF">HMPREF3186_01741</name>
</gene>
<dbReference type="GO" id="GO:0043952">
    <property type="term" value="P:protein transport by the Sec complex"/>
    <property type="evidence" value="ECO:0007669"/>
    <property type="project" value="UniProtKB-UniRule"/>
</dbReference>
<keyword evidence="5 9" id="KW-0653">Protein transport</keyword>
<evidence type="ECO:0000256" key="7">
    <source>
        <dbReference type="ARBA" id="ARBA00023010"/>
    </source>
</evidence>
<evidence type="ECO:0000256" key="5">
    <source>
        <dbReference type="ARBA" id="ARBA00022927"/>
    </source>
</evidence>
<protein>
    <recommendedName>
        <fullName evidence="9">Protein translocase subunit SecE</fullName>
    </recommendedName>
</protein>
<dbReference type="InterPro" id="IPR001901">
    <property type="entry name" value="Translocase_SecE/Sec61-g"/>
</dbReference>
<evidence type="ECO:0000256" key="1">
    <source>
        <dbReference type="ARBA" id="ARBA00004370"/>
    </source>
</evidence>
<dbReference type="GO" id="GO:0006605">
    <property type="term" value="P:protein targeting"/>
    <property type="evidence" value="ECO:0007669"/>
    <property type="project" value="UniProtKB-UniRule"/>
</dbReference>
<keyword evidence="4 9" id="KW-0812">Transmembrane</keyword>
<evidence type="ECO:0000256" key="3">
    <source>
        <dbReference type="ARBA" id="ARBA00022475"/>
    </source>
</evidence>
<keyword evidence="8 9" id="KW-0472">Membrane</keyword>
<dbReference type="GO" id="GO:0065002">
    <property type="term" value="P:intracellular protein transmembrane transport"/>
    <property type="evidence" value="ECO:0007669"/>
    <property type="project" value="UniProtKB-UniRule"/>
</dbReference>
<keyword evidence="6 9" id="KW-1133">Transmembrane helix</keyword>
<dbReference type="PATRIC" id="fig|1379.3.peg.1732"/>
<sequence>MIRFLKNVATEMRKVSWPTFSELVRKTLIVIVVVGILMLFSYVVDLGITAGIRHFSR</sequence>
<accession>A0A133ZPS8</accession>
<dbReference type="HAMAP" id="MF_00422">
    <property type="entry name" value="SecE"/>
    <property type="match status" value="1"/>
</dbReference>
<keyword evidence="2 9" id="KW-0813">Transport</keyword>
<organism evidence="10 11">
    <name type="scientific">Gemella haemolysans</name>
    <dbReference type="NCBI Taxonomy" id="1379"/>
    <lineage>
        <taxon>Bacteria</taxon>
        <taxon>Bacillati</taxon>
        <taxon>Bacillota</taxon>
        <taxon>Bacilli</taxon>
        <taxon>Bacillales</taxon>
        <taxon>Gemellaceae</taxon>
        <taxon>Gemella</taxon>
    </lineage>
</organism>
<dbReference type="PANTHER" id="PTHR33910:SF1">
    <property type="entry name" value="PROTEIN TRANSLOCASE SUBUNIT SECE"/>
    <property type="match status" value="1"/>
</dbReference>
<dbReference type="Gene3D" id="1.20.5.1030">
    <property type="entry name" value="Preprotein translocase secy subunit"/>
    <property type="match status" value="1"/>
</dbReference>
<dbReference type="GO" id="GO:0008320">
    <property type="term" value="F:protein transmembrane transporter activity"/>
    <property type="evidence" value="ECO:0007669"/>
    <property type="project" value="UniProtKB-UniRule"/>
</dbReference>
<dbReference type="RefSeq" id="WP_003145602.1">
    <property type="nucleotide sequence ID" value="NZ_CAUQIG010000005.1"/>
</dbReference>
<dbReference type="GeneID" id="93287544"/>
<evidence type="ECO:0000256" key="4">
    <source>
        <dbReference type="ARBA" id="ARBA00022692"/>
    </source>
</evidence>
<evidence type="ECO:0000256" key="2">
    <source>
        <dbReference type="ARBA" id="ARBA00022448"/>
    </source>
</evidence>
<comment type="subcellular location">
    <subcellularLocation>
        <location evidence="9">Cell membrane</location>
        <topology evidence="9">Single-pass membrane protein</topology>
    </subcellularLocation>
    <subcellularLocation>
        <location evidence="1">Membrane</location>
    </subcellularLocation>
</comment>
<reference evidence="11" key="1">
    <citation type="submission" date="2016-01" db="EMBL/GenBank/DDBJ databases">
        <authorList>
            <person name="Mitreva M."/>
            <person name="Pepin K.H."/>
            <person name="Mihindukulasuriya K.A."/>
            <person name="Fulton R."/>
            <person name="Fronick C."/>
            <person name="O'Laughlin M."/>
            <person name="Miner T."/>
            <person name="Herter B."/>
            <person name="Rosa B.A."/>
            <person name="Cordes M."/>
            <person name="Tomlinson C."/>
            <person name="Wollam A."/>
            <person name="Palsikar V.B."/>
            <person name="Mardis E.R."/>
            <person name="Wilson R.K."/>
        </authorList>
    </citation>
    <scope>NUCLEOTIDE SEQUENCE [LARGE SCALE GENOMIC DNA]</scope>
    <source>
        <strain evidence="11">DNF01167</strain>
    </source>
</reference>
<dbReference type="InterPro" id="IPR038379">
    <property type="entry name" value="SecE_sf"/>
</dbReference>
<evidence type="ECO:0000313" key="11">
    <source>
        <dbReference type="Proteomes" id="UP000070355"/>
    </source>
</evidence>
<comment type="similarity">
    <text evidence="9">Belongs to the SecE/SEC61-gamma family.</text>
</comment>
<dbReference type="GO" id="GO:0005886">
    <property type="term" value="C:plasma membrane"/>
    <property type="evidence" value="ECO:0007669"/>
    <property type="project" value="UniProtKB-SubCell"/>
</dbReference>
<evidence type="ECO:0000256" key="9">
    <source>
        <dbReference type="HAMAP-Rule" id="MF_00422"/>
    </source>
</evidence>